<dbReference type="GO" id="GO:0016829">
    <property type="term" value="F:lyase activity"/>
    <property type="evidence" value="ECO:0007669"/>
    <property type="project" value="UniProtKB-KW"/>
</dbReference>
<evidence type="ECO:0000313" key="4">
    <source>
        <dbReference type="Proteomes" id="UP000319004"/>
    </source>
</evidence>
<feature type="transmembrane region" description="Helical" evidence="2">
    <location>
        <begin position="16"/>
        <end position="35"/>
    </location>
</feature>
<keyword evidence="3" id="KW-0456">Lyase</keyword>
<keyword evidence="2" id="KW-0812">Transmembrane</keyword>
<gene>
    <name evidence="3" type="ORF">Enr13x_30380</name>
</gene>
<feature type="transmembrane region" description="Helical" evidence="2">
    <location>
        <begin position="47"/>
        <end position="65"/>
    </location>
</feature>
<dbReference type="InterPro" id="IPR008930">
    <property type="entry name" value="Terpenoid_cyclase/PrenylTrfase"/>
</dbReference>
<name>A0A518HQQ4_9BACT</name>
<dbReference type="Gene3D" id="1.50.10.20">
    <property type="match status" value="2"/>
</dbReference>
<dbReference type="Proteomes" id="UP000319004">
    <property type="component" value="Chromosome"/>
</dbReference>
<dbReference type="RefSeq" id="WP_231744290.1">
    <property type="nucleotide sequence ID" value="NZ_CP037423.1"/>
</dbReference>
<dbReference type="EMBL" id="CP037423">
    <property type="protein sequence ID" value="QDV43183.1"/>
    <property type="molecule type" value="Genomic_DNA"/>
</dbReference>
<dbReference type="SUPFAM" id="SSF48239">
    <property type="entry name" value="Terpenoid cyclases/Protein prenyltransferases"/>
    <property type="match status" value="1"/>
</dbReference>
<protein>
    <submittedName>
        <fullName evidence="3">Pectic acid lyase</fullName>
    </submittedName>
</protein>
<accession>A0A518HQQ4</accession>
<keyword evidence="2" id="KW-1133">Transmembrane helix</keyword>
<keyword evidence="4" id="KW-1185">Reference proteome</keyword>
<feature type="compositionally biased region" description="Pro residues" evidence="1">
    <location>
        <begin position="215"/>
        <end position="247"/>
    </location>
</feature>
<dbReference type="CDD" id="cd00688">
    <property type="entry name" value="ISOPREN_C2_like"/>
    <property type="match status" value="1"/>
</dbReference>
<evidence type="ECO:0000256" key="2">
    <source>
        <dbReference type="SAM" id="Phobius"/>
    </source>
</evidence>
<organism evidence="3 4">
    <name type="scientific">Stieleria neptunia</name>
    <dbReference type="NCBI Taxonomy" id="2527979"/>
    <lineage>
        <taxon>Bacteria</taxon>
        <taxon>Pseudomonadati</taxon>
        <taxon>Planctomycetota</taxon>
        <taxon>Planctomycetia</taxon>
        <taxon>Pirellulales</taxon>
        <taxon>Pirellulaceae</taxon>
        <taxon>Stieleria</taxon>
    </lineage>
</organism>
<dbReference type="AlphaFoldDB" id="A0A518HQQ4"/>
<feature type="region of interest" description="Disordered" evidence="1">
    <location>
        <begin position="305"/>
        <end position="333"/>
    </location>
</feature>
<feature type="compositionally biased region" description="Low complexity" evidence="1">
    <location>
        <begin position="194"/>
        <end position="214"/>
    </location>
</feature>
<reference evidence="3 4" key="1">
    <citation type="submission" date="2019-03" db="EMBL/GenBank/DDBJ databases">
        <title>Deep-cultivation of Planctomycetes and their phenomic and genomic characterization uncovers novel biology.</title>
        <authorList>
            <person name="Wiegand S."/>
            <person name="Jogler M."/>
            <person name="Boedeker C."/>
            <person name="Pinto D."/>
            <person name="Vollmers J."/>
            <person name="Rivas-Marin E."/>
            <person name="Kohn T."/>
            <person name="Peeters S.H."/>
            <person name="Heuer A."/>
            <person name="Rast P."/>
            <person name="Oberbeckmann S."/>
            <person name="Bunk B."/>
            <person name="Jeske O."/>
            <person name="Meyerdierks A."/>
            <person name="Storesund J.E."/>
            <person name="Kallscheuer N."/>
            <person name="Luecker S."/>
            <person name="Lage O.M."/>
            <person name="Pohl T."/>
            <person name="Merkel B.J."/>
            <person name="Hornburger P."/>
            <person name="Mueller R.-W."/>
            <person name="Bruemmer F."/>
            <person name="Labrenz M."/>
            <person name="Spormann A.M."/>
            <person name="Op den Camp H."/>
            <person name="Overmann J."/>
            <person name="Amann R."/>
            <person name="Jetten M.S.M."/>
            <person name="Mascher T."/>
            <person name="Medema M.H."/>
            <person name="Devos D.P."/>
            <person name="Kaster A.-K."/>
            <person name="Ovreas L."/>
            <person name="Rohde M."/>
            <person name="Galperin M.Y."/>
            <person name="Jogler C."/>
        </authorList>
    </citation>
    <scope>NUCLEOTIDE SEQUENCE [LARGE SCALE GENOMIC DNA]</scope>
    <source>
        <strain evidence="3 4">Enr13</strain>
    </source>
</reference>
<feature type="compositionally biased region" description="Low complexity" evidence="1">
    <location>
        <begin position="248"/>
        <end position="259"/>
    </location>
</feature>
<feature type="region of interest" description="Disordered" evidence="1">
    <location>
        <begin position="194"/>
        <end position="260"/>
    </location>
</feature>
<evidence type="ECO:0000313" key="3">
    <source>
        <dbReference type="EMBL" id="QDV43183.1"/>
    </source>
</evidence>
<sequence>MNLISQITGLWDDPRLIYAVAIAAVVLLAITIWLFRRAKREGRAAGTICLILSVALHAVLIYLVPYQAKEDGGSSAQEVDPDASGVEALTFSTFDPDLAVDDASGDVDTPSIEPLPVAELQDLLAEPFDNPVTEDSSADVDPPEQLEPPTESPPAPESLASVAPSDMSPALQQITQALDASLDQLLQSQLELAESAAATETPEESAMVAAATPDPTQPDPAASPPQNNAPPVAPSPEPIKPAVPSPPAATTRSASAVVPGSEQADFANRVGAAKQLAIAQTGGDARTEAAVKAALRFLAAAQRPDGAWDPRASGAGLDRMPLGERRPGAGSKSATGLTGLSLLAMMGAGNTHLSGDYAENVYRGLAYLIQTQHPDGSLSGNATVYAASYCHSMAALSLCEAAVMTNDQSAIESSRRAIAHTVRMQHPVTGGWRYTRGDPGDLSQLGWQAMVLDGGKRAGITIERETVAGVARFLRSVRAGRGGLACYRPGEATSRTMTAEALATRLLIGEDVPQAEIDEAERYLMESLPGTRQDNYYYWYYATLALHQLQDEAWERWNTALKDRLLATQRADGSWPADTVWGGYGGTVYTTAMATLCLESYYRHAIRNSSDRIATRP</sequence>
<dbReference type="KEGG" id="snep:Enr13x_30380"/>
<proteinExistence type="predicted"/>
<evidence type="ECO:0000256" key="1">
    <source>
        <dbReference type="SAM" id="MobiDB-lite"/>
    </source>
</evidence>
<keyword evidence="2" id="KW-0472">Membrane</keyword>
<feature type="region of interest" description="Disordered" evidence="1">
    <location>
        <begin position="129"/>
        <end position="167"/>
    </location>
</feature>